<dbReference type="EMBL" id="MFAH01000013">
    <property type="protein sequence ID" value="OGD71877.1"/>
    <property type="molecule type" value="Genomic_DNA"/>
</dbReference>
<dbReference type="InterPro" id="IPR045851">
    <property type="entry name" value="AMP-bd_C_sf"/>
</dbReference>
<evidence type="ECO:0000256" key="3">
    <source>
        <dbReference type="ARBA" id="ARBA00022598"/>
    </source>
</evidence>
<feature type="domain" description="AMP-dependent synthetase/ligase" evidence="7">
    <location>
        <begin position="57"/>
        <end position="408"/>
    </location>
</feature>
<protein>
    <recommendedName>
        <fullName evidence="2">acetate--CoA ligase</fullName>
        <ecNumber evidence="2">6.2.1.1</ecNumber>
    </recommendedName>
</protein>
<dbReference type="SUPFAM" id="SSF56801">
    <property type="entry name" value="Acetyl-CoA synthetase-like"/>
    <property type="match status" value="1"/>
</dbReference>
<evidence type="ECO:0000256" key="2">
    <source>
        <dbReference type="ARBA" id="ARBA00013275"/>
    </source>
</evidence>
<evidence type="ECO:0000256" key="4">
    <source>
        <dbReference type="ARBA" id="ARBA00022741"/>
    </source>
</evidence>
<comment type="similarity">
    <text evidence="1">Belongs to the ATP-dependent AMP-binding enzyme family.</text>
</comment>
<comment type="caution">
    <text evidence="9">The sequence shown here is derived from an EMBL/GenBank/DDBJ whole genome shotgun (WGS) entry which is preliminary data.</text>
</comment>
<dbReference type="Proteomes" id="UP000177390">
    <property type="component" value="Unassembled WGS sequence"/>
</dbReference>
<dbReference type="InterPro" id="IPR042099">
    <property type="entry name" value="ANL_N_sf"/>
</dbReference>
<dbReference type="Gene3D" id="3.30.300.30">
    <property type="match status" value="1"/>
</dbReference>
<sequence>MQKFRIITVEDKHLSVAPNLENHERAYRDFDLKGWVRGEVEYFDDGKLNAAYNAVERHAHNENKNKVALYLVDESLNETKLTFFELNQLANRFGNYLKSLGVNHGDRVFFFLPRTAEIFYGFLGTLKIGAIAGTMFSAFGSDAIYDRLENSSAKVLVTTEELKTRLISVRRKLPALEHVITTKRLAKVLAKHSDELHTSHTDVDDPAFMLYTSGTTGKPKGVIHAHKAILQQHLTAKYVLDLKPEDVYWCTADPGWVTGISYQILGTLSNAASTVVYSGRFDPKTWYKIIEKYRVTVWYSAPTAIRMLQAAGDELVRFHNLSSLRHLGSVGEPLNPQPLLWSNRVFKHPFHDTWWQTETGAIMIGNYPCLDIRVGSMGKPFPGIHPAIVDDHGNELPPLTEGNLALKKGFISQMTKIWRRPKKYKSYFIKGWYITGDRAYKDKEGYYWFVGRADDVIKTQGERVGPFEVESAIVSYPACAEAGVIGKPDALRGQIIKAFIALKPGFKPSEKLKLEITEHVKHHLAGHAYPREIEFVDSLPKTRSGKIVRRLLRAKELGLPLGDTSTLEEY</sequence>
<keyword evidence="6" id="KW-0007">Acetylation</keyword>
<evidence type="ECO:0000259" key="7">
    <source>
        <dbReference type="Pfam" id="PF00501"/>
    </source>
</evidence>
<feature type="domain" description="AMP-binding enzyme C-terminal" evidence="8">
    <location>
        <begin position="468"/>
        <end position="546"/>
    </location>
</feature>
<dbReference type="EC" id="6.2.1.1" evidence="2"/>
<dbReference type="Gene3D" id="3.40.50.12780">
    <property type="entry name" value="N-terminal domain of ligase-like"/>
    <property type="match status" value="1"/>
</dbReference>
<dbReference type="PROSITE" id="PS00455">
    <property type="entry name" value="AMP_BINDING"/>
    <property type="match status" value="1"/>
</dbReference>
<evidence type="ECO:0000313" key="10">
    <source>
        <dbReference type="Proteomes" id="UP000177390"/>
    </source>
</evidence>
<dbReference type="Pfam" id="PF13193">
    <property type="entry name" value="AMP-binding_C"/>
    <property type="match status" value="1"/>
</dbReference>
<dbReference type="GO" id="GO:0006085">
    <property type="term" value="P:acetyl-CoA biosynthetic process"/>
    <property type="evidence" value="ECO:0007669"/>
    <property type="project" value="TreeGrafter"/>
</dbReference>
<dbReference type="GO" id="GO:0003987">
    <property type="term" value="F:acetate-CoA ligase activity"/>
    <property type="evidence" value="ECO:0007669"/>
    <property type="project" value="UniProtKB-EC"/>
</dbReference>
<dbReference type="NCBIfam" id="NF003313">
    <property type="entry name" value="PRK04319.1"/>
    <property type="match status" value="1"/>
</dbReference>
<dbReference type="Pfam" id="PF00501">
    <property type="entry name" value="AMP-binding"/>
    <property type="match status" value="1"/>
</dbReference>
<keyword evidence="3 9" id="KW-0436">Ligase</keyword>
<evidence type="ECO:0000313" key="9">
    <source>
        <dbReference type="EMBL" id="OGD71877.1"/>
    </source>
</evidence>
<dbReference type="PANTHER" id="PTHR24095">
    <property type="entry name" value="ACETYL-COENZYME A SYNTHETASE"/>
    <property type="match status" value="1"/>
</dbReference>
<accession>A0A1F5EWY1</accession>
<dbReference type="InterPro" id="IPR000873">
    <property type="entry name" value="AMP-dep_synth/lig_dom"/>
</dbReference>
<proteinExistence type="inferred from homology"/>
<dbReference type="AlphaFoldDB" id="A0A1F5EWY1"/>
<evidence type="ECO:0000256" key="1">
    <source>
        <dbReference type="ARBA" id="ARBA00006432"/>
    </source>
</evidence>
<keyword evidence="5" id="KW-0067">ATP-binding</keyword>
<gene>
    <name evidence="9" type="ORF">A3D09_03335</name>
</gene>
<dbReference type="GO" id="GO:0005524">
    <property type="term" value="F:ATP binding"/>
    <property type="evidence" value="ECO:0007669"/>
    <property type="project" value="UniProtKB-KW"/>
</dbReference>
<dbReference type="PRINTS" id="PR00154">
    <property type="entry name" value="AMPBINDING"/>
</dbReference>
<keyword evidence="4" id="KW-0547">Nucleotide-binding</keyword>
<dbReference type="GO" id="GO:0005829">
    <property type="term" value="C:cytosol"/>
    <property type="evidence" value="ECO:0007669"/>
    <property type="project" value="TreeGrafter"/>
</dbReference>
<organism evidence="9 10">
    <name type="scientific">Candidatus Collierbacteria bacterium RIFCSPHIGHO2_02_FULL_49_10</name>
    <dbReference type="NCBI Taxonomy" id="1817723"/>
    <lineage>
        <taxon>Bacteria</taxon>
        <taxon>Candidatus Collieribacteriota</taxon>
    </lineage>
</organism>
<dbReference type="FunFam" id="3.30.300.30:FF:000005">
    <property type="entry name" value="Acyl-coenzyme A synthetase ACSM5, mitochondrial"/>
    <property type="match status" value="1"/>
</dbReference>
<evidence type="ECO:0000259" key="8">
    <source>
        <dbReference type="Pfam" id="PF13193"/>
    </source>
</evidence>
<dbReference type="InterPro" id="IPR020459">
    <property type="entry name" value="AMP-binding"/>
</dbReference>
<dbReference type="PANTHER" id="PTHR24095:SF14">
    <property type="entry name" value="ACETYL-COENZYME A SYNTHETASE 1"/>
    <property type="match status" value="1"/>
</dbReference>
<dbReference type="InterPro" id="IPR020845">
    <property type="entry name" value="AMP-binding_CS"/>
</dbReference>
<dbReference type="InterPro" id="IPR025110">
    <property type="entry name" value="AMP-bd_C"/>
</dbReference>
<name>A0A1F5EWY1_9BACT</name>
<evidence type="ECO:0000256" key="5">
    <source>
        <dbReference type="ARBA" id="ARBA00022840"/>
    </source>
</evidence>
<evidence type="ECO:0000256" key="6">
    <source>
        <dbReference type="ARBA" id="ARBA00022990"/>
    </source>
</evidence>
<reference evidence="9 10" key="1">
    <citation type="journal article" date="2016" name="Nat. Commun.">
        <title>Thousands of microbial genomes shed light on interconnected biogeochemical processes in an aquifer system.</title>
        <authorList>
            <person name="Anantharaman K."/>
            <person name="Brown C.T."/>
            <person name="Hug L.A."/>
            <person name="Sharon I."/>
            <person name="Castelle C.J."/>
            <person name="Probst A.J."/>
            <person name="Thomas B.C."/>
            <person name="Singh A."/>
            <person name="Wilkins M.J."/>
            <person name="Karaoz U."/>
            <person name="Brodie E.L."/>
            <person name="Williams K.H."/>
            <person name="Hubbard S.S."/>
            <person name="Banfield J.F."/>
        </authorList>
    </citation>
    <scope>NUCLEOTIDE SEQUENCE [LARGE SCALE GENOMIC DNA]</scope>
</reference>